<accession>A0A2M7FXM9</accession>
<evidence type="ECO:0000313" key="1">
    <source>
        <dbReference type="EMBL" id="PIW13842.1"/>
    </source>
</evidence>
<evidence type="ECO:0000313" key="2">
    <source>
        <dbReference type="Proteomes" id="UP000231019"/>
    </source>
</evidence>
<proteinExistence type="predicted"/>
<protein>
    <submittedName>
        <fullName evidence="1">Uncharacterized protein</fullName>
    </submittedName>
</protein>
<dbReference type="AlphaFoldDB" id="A0A2M7FXM9"/>
<reference evidence="1 2" key="1">
    <citation type="submission" date="2017-09" db="EMBL/GenBank/DDBJ databases">
        <title>Depth-based differentiation of microbial function through sediment-hosted aquifers and enrichment of novel symbionts in the deep terrestrial subsurface.</title>
        <authorList>
            <person name="Probst A.J."/>
            <person name="Ladd B."/>
            <person name="Jarett J.K."/>
            <person name="Geller-Mcgrath D.E."/>
            <person name="Sieber C.M."/>
            <person name="Emerson J.B."/>
            <person name="Anantharaman K."/>
            <person name="Thomas B.C."/>
            <person name="Malmstrom R."/>
            <person name="Stieglmeier M."/>
            <person name="Klingl A."/>
            <person name="Woyke T."/>
            <person name="Ryan C.M."/>
            <person name="Banfield J.F."/>
        </authorList>
    </citation>
    <scope>NUCLEOTIDE SEQUENCE [LARGE SCALE GENOMIC DNA]</scope>
    <source>
        <strain evidence="1">CG17_big_fil_post_rev_8_21_14_2_50_48_46</strain>
    </source>
</reference>
<sequence>MLENALHQFFLEEIDAQDLQDVLQLAREQDEDESFHYTFRDMNTVYILEPFDLVRVCDSVLNEIMPPEDLRLIAETLTRSEIFEWEDELISEVCSFWIEPQEDYPLTLENARLFRQWLKGEVPVPA</sequence>
<organism evidence="1 2">
    <name type="scientific">bacterium (Candidatus Blackallbacteria) CG17_big_fil_post_rev_8_21_14_2_50_48_46</name>
    <dbReference type="NCBI Taxonomy" id="2014261"/>
    <lineage>
        <taxon>Bacteria</taxon>
        <taxon>Candidatus Blackallbacteria</taxon>
    </lineage>
</organism>
<comment type="caution">
    <text evidence="1">The sequence shown here is derived from an EMBL/GenBank/DDBJ whole genome shotgun (WGS) entry which is preliminary data.</text>
</comment>
<name>A0A2M7FXM9_9BACT</name>
<gene>
    <name evidence="1" type="ORF">COW36_24560</name>
</gene>
<dbReference type="Proteomes" id="UP000231019">
    <property type="component" value="Unassembled WGS sequence"/>
</dbReference>
<dbReference type="EMBL" id="PFFQ01000066">
    <property type="protein sequence ID" value="PIW13842.1"/>
    <property type="molecule type" value="Genomic_DNA"/>
</dbReference>